<evidence type="ECO:0000256" key="1">
    <source>
        <dbReference type="ARBA" id="ARBA00004651"/>
    </source>
</evidence>
<reference evidence="10" key="1">
    <citation type="journal article" date="2023" name="Commun. Biol.">
        <title>Genome analysis of Parmales, the sister group of diatoms, reveals the evolutionary specialization of diatoms from phago-mixotrophs to photoautotrophs.</title>
        <authorList>
            <person name="Ban H."/>
            <person name="Sato S."/>
            <person name="Yoshikawa S."/>
            <person name="Yamada K."/>
            <person name="Nakamura Y."/>
            <person name="Ichinomiya M."/>
            <person name="Sato N."/>
            <person name="Blanc-Mathieu R."/>
            <person name="Endo H."/>
            <person name="Kuwata A."/>
            <person name="Ogata H."/>
        </authorList>
    </citation>
    <scope>NUCLEOTIDE SEQUENCE [LARGE SCALE GENOMIC DNA]</scope>
    <source>
        <strain evidence="10">NIES 3699</strain>
    </source>
</reference>
<evidence type="ECO:0000256" key="6">
    <source>
        <dbReference type="SAM" id="MobiDB-lite"/>
    </source>
</evidence>
<comment type="caution">
    <text evidence="9">The sequence shown here is derived from an EMBL/GenBank/DDBJ whole genome shotgun (WGS) entry which is preliminary data.</text>
</comment>
<feature type="domain" description="MgtC/SapB/SrpB/YhiD N-terminal" evidence="8">
    <location>
        <begin position="108"/>
        <end position="238"/>
    </location>
</feature>
<dbReference type="Proteomes" id="UP001165160">
    <property type="component" value="Unassembled WGS sequence"/>
</dbReference>
<name>A0A9W7BAT2_9STRA</name>
<dbReference type="EMBL" id="BRXX01000019">
    <property type="protein sequence ID" value="GMH82735.1"/>
    <property type="molecule type" value="Genomic_DNA"/>
</dbReference>
<dbReference type="InterPro" id="IPR003416">
    <property type="entry name" value="MgtC/SapB/SrpB/YhiD_fam"/>
</dbReference>
<evidence type="ECO:0000313" key="10">
    <source>
        <dbReference type="Proteomes" id="UP001165160"/>
    </source>
</evidence>
<evidence type="ECO:0000256" key="2">
    <source>
        <dbReference type="ARBA" id="ARBA00022475"/>
    </source>
</evidence>
<evidence type="ECO:0000313" key="9">
    <source>
        <dbReference type="EMBL" id="GMH82735.1"/>
    </source>
</evidence>
<keyword evidence="10" id="KW-1185">Reference proteome</keyword>
<dbReference type="AlphaFoldDB" id="A0A9W7BAT2"/>
<evidence type="ECO:0000259" key="8">
    <source>
        <dbReference type="Pfam" id="PF02308"/>
    </source>
</evidence>
<feature type="transmembrane region" description="Helical" evidence="7">
    <location>
        <begin position="34"/>
        <end position="56"/>
    </location>
</feature>
<accession>A0A9W7BAT2</accession>
<dbReference type="InterPro" id="IPR049177">
    <property type="entry name" value="MgtC_SapB_SrpB_YhiD_N"/>
</dbReference>
<keyword evidence="4 7" id="KW-1133">Transmembrane helix</keyword>
<dbReference type="PANTHER" id="PTHR33778">
    <property type="entry name" value="PROTEIN MGTC"/>
    <property type="match status" value="1"/>
</dbReference>
<organism evidence="9 10">
    <name type="scientific">Triparma verrucosa</name>
    <dbReference type="NCBI Taxonomy" id="1606542"/>
    <lineage>
        <taxon>Eukaryota</taxon>
        <taxon>Sar</taxon>
        <taxon>Stramenopiles</taxon>
        <taxon>Ochrophyta</taxon>
        <taxon>Bolidophyceae</taxon>
        <taxon>Parmales</taxon>
        <taxon>Triparmaceae</taxon>
        <taxon>Triparma</taxon>
    </lineage>
</organism>
<protein>
    <recommendedName>
        <fullName evidence="8">MgtC/SapB/SrpB/YhiD N-terminal domain-containing protein</fullName>
    </recommendedName>
</protein>
<sequence length="406" mass="43324">MPFIAKATYDRSDRSRDGKTKSFSSLLYGKKTPALIRVSLLALYFSLVLYTFIIVFVDPFFDFSGDCETKDDGKVYSNPDYVANNCLWERRSELFYLSSMECELTRRLLMSVLLGAAIGWERRDSDRPAGIRTMSLVSLGACLFTLTSMFSFLSGPMSWDASRVAAAIPSGVGFLGAGLIWKGSVGTGDNEVHQVHGLTTAASVWLSAAVGVGAGGGLYFICVYAVALIIMVLRFGPRMYGSEDSSVNHSEEEETDAWDTDSSAGLATGGGKKKSYSIDDHNPDSEDGELEVDEENGNAFATSQTMYGAIGSESGSVGVGCGEGVSLLRDQGGEVKVVSAGDGEGDGKGSTLSLLHEQGGGVKIIQDISRDGSRDRMGSKGKSSLQRRRSSKKKKAAMSKGPSFSS</sequence>
<dbReference type="GO" id="GO:0005886">
    <property type="term" value="C:plasma membrane"/>
    <property type="evidence" value="ECO:0007669"/>
    <property type="project" value="UniProtKB-SubCell"/>
</dbReference>
<keyword evidence="2" id="KW-1003">Cell membrane</keyword>
<dbReference type="PRINTS" id="PR01837">
    <property type="entry name" value="MGTCSAPBPROT"/>
</dbReference>
<keyword evidence="3 7" id="KW-0812">Transmembrane</keyword>
<feature type="region of interest" description="Disordered" evidence="6">
    <location>
        <begin position="243"/>
        <end position="293"/>
    </location>
</feature>
<evidence type="ECO:0000256" key="5">
    <source>
        <dbReference type="ARBA" id="ARBA00023136"/>
    </source>
</evidence>
<evidence type="ECO:0000256" key="4">
    <source>
        <dbReference type="ARBA" id="ARBA00022989"/>
    </source>
</evidence>
<evidence type="ECO:0000256" key="3">
    <source>
        <dbReference type="ARBA" id="ARBA00022692"/>
    </source>
</evidence>
<feature type="transmembrane region" description="Helical" evidence="7">
    <location>
        <begin position="133"/>
        <end position="153"/>
    </location>
</feature>
<dbReference type="Pfam" id="PF02308">
    <property type="entry name" value="MgtC"/>
    <property type="match status" value="1"/>
</dbReference>
<feature type="compositionally biased region" description="Basic and acidic residues" evidence="6">
    <location>
        <begin position="368"/>
        <end position="378"/>
    </location>
</feature>
<keyword evidence="5 7" id="KW-0472">Membrane</keyword>
<feature type="region of interest" description="Disordered" evidence="6">
    <location>
        <begin position="359"/>
        <end position="406"/>
    </location>
</feature>
<comment type="subcellular location">
    <subcellularLocation>
        <location evidence="1">Cell membrane</location>
        <topology evidence="1">Multi-pass membrane protein</topology>
    </subcellularLocation>
</comment>
<dbReference type="PANTHER" id="PTHR33778:SF1">
    <property type="entry name" value="MAGNESIUM TRANSPORTER YHID-RELATED"/>
    <property type="match status" value="1"/>
</dbReference>
<feature type="transmembrane region" description="Helical" evidence="7">
    <location>
        <begin position="204"/>
        <end position="233"/>
    </location>
</feature>
<proteinExistence type="predicted"/>
<gene>
    <name evidence="9" type="ORF">TrVE_jg11606</name>
</gene>
<evidence type="ECO:0000256" key="7">
    <source>
        <dbReference type="SAM" id="Phobius"/>
    </source>
</evidence>
<feature type="compositionally biased region" description="Basic residues" evidence="6">
    <location>
        <begin position="385"/>
        <end position="397"/>
    </location>
</feature>